<feature type="region of interest" description="Disordered" evidence="1">
    <location>
        <begin position="1"/>
        <end position="24"/>
    </location>
</feature>
<comment type="caution">
    <text evidence="2">The sequence shown here is derived from an EMBL/GenBank/DDBJ whole genome shotgun (WGS) entry which is preliminary data.</text>
</comment>
<evidence type="ECO:0000256" key="1">
    <source>
        <dbReference type="SAM" id="MobiDB-lite"/>
    </source>
</evidence>
<dbReference type="RefSeq" id="WP_189124938.1">
    <property type="nucleotide sequence ID" value="NZ_BMNH01000008.1"/>
</dbReference>
<keyword evidence="3" id="KW-1185">Reference proteome</keyword>
<evidence type="ECO:0000313" key="2">
    <source>
        <dbReference type="EMBL" id="GGO70035.1"/>
    </source>
</evidence>
<reference evidence="2" key="2">
    <citation type="submission" date="2020-09" db="EMBL/GenBank/DDBJ databases">
        <authorList>
            <person name="Sun Q."/>
            <person name="Zhou Y."/>
        </authorList>
    </citation>
    <scope>NUCLEOTIDE SEQUENCE</scope>
    <source>
        <strain evidence="2">CGMCC 4.7368</strain>
    </source>
</reference>
<dbReference type="Proteomes" id="UP000646523">
    <property type="component" value="Unassembled WGS sequence"/>
</dbReference>
<evidence type="ECO:0000313" key="3">
    <source>
        <dbReference type="Proteomes" id="UP000646523"/>
    </source>
</evidence>
<protein>
    <submittedName>
        <fullName evidence="2">Uncharacterized protein</fullName>
    </submittedName>
</protein>
<organism evidence="2 3">
    <name type="scientific">Nonomuraea cavernae</name>
    <dbReference type="NCBI Taxonomy" id="2045107"/>
    <lineage>
        <taxon>Bacteria</taxon>
        <taxon>Bacillati</taxon>
        <taxon>Actinomycetota</taxon>
        <taxon>Actinomycetes</taxon>
        <taxon>Streptosporangiales</taxon>
        <taxon>Streptosporangiaceae</taxon>
        <taxon>Nonomuraea</taxon>
    </lineage>
</organism>
<reference evidence="2" key="1">
    <citation type="journal article" date="2014" name="Int. J. Syst. Evol. Microbiol.">
        <title>Complete genome sequence of Corynebacterium casei LMG S-19264T (=DSM 44701T), isolated from a smear-ripened cheese.</title>
        <authorList>
            <consortium name="US DOE Joint Genome Institute (JGI-PGF)"/>
            <person name="Walter F."/>
            <person name="Albersmeier A."/>
            <person name="Kalinowski J."/>
            <person name="Ruckert C."/>
        </authorList>
    </citation>
    <scope>NUCLEOTIDE SEQUENCE</scope>
    <source>
        <strain evidence="2">CGMCC 4.7368</strain>
    </source>
</reference>
<dbReference type="EMBL" id="BMNH01000008">
    <property type="protein sequence ID" value="GGO70035.1"/>
    <property type="molecule type" value="Genomic_DNA"/>
</dbReference>
<accession>A0A917YXZ3</accession>
<proteinExistence type="predicted"/>
<sequence>MARHFALQDQLGRTSAGSKGSDRFDEACRLQSVEHRDYEALPSRSEAMIHIAMIDLMSRRLAGDNTSTWRGT</sequence>
<dbReference type="AlphaFoldDB" id="A0A917YXZ3"/>
<gene>
    <name evidence="2" type="ORF">GCM10012289_32540</name>
</gene>
<name>A0A917YXZ3_9ACTN</name>